<reference evidence="2 3" key="1">
    <citation type="submission" date="2016-12" db="EMBL/GenBank/DDBJ databases">
        <authorList>
            <person name="Song W.-J."/>
            <person name="Kurnit D.M."/>
        </authorList>
    </citation>
    <scope>NUCLEOTIDE SEQUENCE [LARGE SCALE GENOMIC DNA]</scope>
    <source>
        <strain evidence="2 3">PCL1601</strain>
    </source>
</reference>
<evidence type="ECO:0000259" key="1">
    <source>
        <dbReference type="Pfam" id="PF24731"/>
    </source>
</evidence>
<gene>
    <name evidence="2" type="ORF">BTN82_00945</name>
</gene>
<dbReference type="AlphaFoldDB" id="A0A1Q8EXH4"/>
<dbReference type="Pfam" id="PF24731">
    <property type="entry name" value="DUF7683"/>
    <property type="match status" value="1"/>
</dbReference>
<dbReference type="OrthoDB" id="6903768at2"/>
<accession>A0A1Q8EXH4</accession>
<dbReference type="EMBL" id="MSCT01000002">
    <property type="protein sequence ID" value="OLF56502.1"/>
    <property type="molecule type" value="Genomic_DNA"/>
</dbReference>
<dbReference type="InterPro" id="IPR056100">
    <property type="entry name" value="DUF7683"/>
</dbReference>
<name>A0A1Q8EXH4_9PSED</name>
<organism evidence="2 3">
    <name type="scientific">Pseudomonas chlororaphis</name>
    <dbReference type="NCBI Taxonomy" id="587753"/>
    <lineage>
        <taxon>Bacteria</taxon>
        <taxon>Pseudomonadati</taxon>
        <taxon>Pseudomonadota</taxon>
        <taxon>Gammaproteobacteria</taxon>
        <taxon>Pseudomonadales</taxon>
        <taxon>Pseudomonadaceae</taxon>
        <taxon>Pseudomonas</taxon>
    </lineage>
</organism>
<proteinExistence type="predicted"/>
<sequence length="76" mass="9046">MKHSVRAFYRTTERLAFKVEIPSENFEQLTGLMEWQEPDDPIYEYELSDEQIADLEKLIGHQFHSPEYLFFLSCSA</sequence>
<protein>
    <recommendedName>
        <fullName evidence="1">DUF7683 domain-containing protein</fullName>
    </recommendedName>
</protein>
<feature type="domain" description="DUF7683" evidence="1">
    <location>
        <begin position="4"/>
        <end position="72"/>
    </location>
</feature>
<dbReference type="Proteomes" id="UP000185578">
    <property type="component" value="Unassembled WGS sequence"/>
</dbReference>
<comment type="caution">
    <text evidence="2">The sequence shown here is derived from an EMBL/GenBank/DDBJ whole genome shotgun (WGS) entry which is preliminary data.</text>
</comment>
<evidence type="ECO:0000313" key="3">
    <source>
        <dbReference type="Proteomes" id="UP000185578"/>
    </source>
</evidence>
<evidence type="ECO:0000313" key="2">
    <source>
        <dbReference type="EMBL" id="OLF56502.1"/>
    </source>
</evidence>